<dbReference type="PANTHER" id="PTHR22726:SF8">
    <property type="entry name" value="METALLOPROTEASE YCAL"/>
    <property type="match status" value="1"/>
</dbReference>
<evidence type="ECO:0000313" key="9">
    <source>
        <dbReference type="EMBL" id="PPL14377.1"/>
    </source>
</evidence>
<evidence type="ECO:0000256" key="2">
    <source>
        <dbReference type="ARBA" id="ARBA00022723"/>
    </source>
</evidence>
<dbReference type="Proteomes" id="UP000242231">
    <property type="component" value="Unassembled WGS sequence"/>
</dbReference>
<keyword evidence="7" id="KW-0732">Signal</keyword>
<dbReference type="PROSITE" id="PS51257">
    <property type="entry name" value="PROKAR_LIPOPROTEIN"/>
    <property type="match status" value="1"/>
</dbReference>
<keyword evidence="2" id="KW-0479">Metal-binding</keyword>
<dbReference type="InterPro" id="IPR051156">
    <property type="entry name" value="Mito/Outer_Membr_Metalloprot"/>
</dbReference>
<dbReference type="Pfam" id="PF01435">
    <property type="entry name" value="Peptidase_M48"/>
    <property type="match status" value="1"/>
</dbReference>
<sequence>MNMKKTLIAAALFTLGLSGCATSDNGALLGAGLTALQGFTLSKSQLQAEASLSAKQMDEENKLAPANDAYSKRLAKLTRGLTSIDGTPLDFQVYLDDEINAFAMPDGTVRVYSGLMDVMEDDELMAVIGHEVGHIKFEHSLNRYKTAYLTSAARQAAGAMGGTVGALAASEYAEIGTQFLGARFSQKDELQSDAYGVEFLCQVNMDPYAAMRAQQKLMQHAGSGGGLFSSHPSTAKRIELARDAAANSSCR</sequence>
<evidence type="ECO:0000256" key="6">
    <source>
        <dbReference type="RuleBase" id="RU003983"/>
    </source>
</evidence>
<comment type="caution">
    <text evidence="9">The sequence shown here is derived from an EMBL/GenBank/DDBJ whole genome shotgun (WGS) entry which is preliminary data.</text>
</comment>
<dbReference type="InterPro" id="IPR001915">
    <property type="entry name" value="Peptidase_M48"/>
</dbReference>
<comment type="similarity">
    <text evidence="6">Belongs to the peptidase M48 family.</text>
</comment>
<feature type="domain" description="Peptidase M48" evidence="8">
    <location>
        <begin position="88"/>
        <end position="242"/>
    </location>
</feature>
<evidence type="ECO:0000256" key="3">
    <source>
        <dbReference type="ARBA" id="ARBA00022801"/>
    </source>
</evidence>
<keyword evidence="4 6" id="KW-0862">Zinc</keyword>
<dbReference type="GO" id="GO:0016020">
    <property type="term" value="C:membrane"/>
    <property type="evidence" value="ECO:0007669"/>
    <property type="project" value="TreeGrafter"/>
</dbReference>
<proteinExistence type="inferred from homology"/>
<evidence type="ECO:0000259" key="8">
    <source>
        <dbReference type="Pfam" id="PF01435"/>
    </source>
</evidence>
<evidence type="ECO:0000256" key="5">
    <source>
        <dbReference type="ARBA" id="ARBA00023049"/>
    </source>
</evidence>
<comment type="cofactor">
    <cofactor evidence="6">
        <name>Zn(2+)</name>
        <dbReference type="ChEBI" id="CHEBI:29105"/>
    </cofactor>
    <text evidence="6">Binds 1 zinc ion per subunit.</text>
</comment>
<dbReference type="GO" id="GO:0046872">
    <property type="term" value="F:metal ion binding"/>
    <property type="evidence" value="ECO:0007669"/>
    <property type="project" value="UniProtKB-KW"/>
</dbReference>
<protein>
    <submittedName>
        <fullName evidence="9">Peptidase</fullName>
    </submittedName>
</protein>
<keyword evidence="5 6" id="KW-0482">Metalloprotease</keyword>
<dbReference type="EMBL" id="MPZM01000066">
    <property type="protein sequence ID" value="PPL14377.1"/>
    <property type="molecule type" value="Genomic_DNA"/>
</dbReference>
<accession>A0A2P5TI80</accession>
<gene>
    <name evidence="9" type="ORF">UN63_15850</name>
</gene>
<organism evidence="9 10">
    <name type="scientific">Oceanisphaera arctica</name>
    <dbReference type="NCBI Taxonomy" id="641510"/>
    <lineage>
        <taxon>Bacteria</taxon>
        <taxon>Pseudomonadati</taxon>
        <taxon>Pseudomonadota</taxon>
        <taxon>Gammaproteobacteria</taxon>
        <taxon>Aeromonadales</taxon>
        <taxon>Aeromonadaceae</taxon>
        <taxon>Oceanisphaera</taxon>
    </lineage>
</organism>
<feature type="chain" id="PRO_5015167041" evidence="7">
    <location>
        <begin position="24"/>
        <end position="251"/>
    </location>
</feature>
<keyword evidence="1 6" id="KW-0645">Protease</keyword>
<keyword evidence="10" id="KW-1185">Reference proteome</keyword>
<evidence type="ECO:0000313" key="10">
    <source>
        <dbReference type="Proteomes" id="UP000242231"/>
    </source>
</evidence>
<evidence type="ECO:0000256" key="1">
    <source>
        <dbReference type="ARBA" id="ARBA00022670"/>
    </source>
</evidence>
<evidence type="ECO:0000256" key="4">
    <source>
        <dbReference type="ARBA" id="ARBA00022833"/>
    </source>
</evidence>
<dbReference type="CDD" id="cd07334">
    <property type="entry name" value="M48C_loiP_like"/>
    <property type="match status" value="1"/>
</dbReference>
<dbReference type="GO" id="GO:0051603">
    <property type="term" value="P:proteolysis involved in protein catabolic process"/>
    <property type="evidence" value="ECO:0007669"/>
    <property type="project" value="TreeGrafter"/>
</dbReference>
<feature type="signal peptide" evidence="7">
    <location>
        <begin position="1"/>
        <end position="23"/>
    </location>
</feature>
<evidence type="ECO:0000256" key="7">
    <source>
        <dbReference type="SAM" id="SignalP"/>
    </source>
</evidence>
<dbReference type="PANTHER" id="PTHR22726">
    <property type="entry name" value="METALLOENDOPEPTIDASE OMA1"/>
    <property type="match status" value="1"/>
</dbReference>
<keyword evidence="3 6" id="KW-0378">Hydrolase</keyword>
<dbReference type="GO" id="GO:0004222">
    <property type="term" value="F:metalloendopeptidase activity"/>
    <property type="evidence" value="ECO:0007669"/>
    <property type="project" value="InterPro"/>
</dbReference>
<dbReference type="Gene3D" id="3.30.2010.10">
    <property type="entry name" value="Metalloproteases ('zincins'), catalytic domain"/>
    <property type="match status" value="1"/>
</dbReference>
<name>A0A2P5TI80_9GAMM</name>
<reference evidence="10" key="1">
    <citation type="submission" date="2016-11" db="EMBL/GenBank/DDBJ databases">
        <authorList>
            <person name="Sisinthy S."/>
            <person name="Ara S."/>
            <person name="Gundlapally S.R."/>
        </authorList>
    </citation>
    <scope>NUCLEOTIDE SEQUENCE [LARGE SCALE GENOMIC DNA]</scope>
    <source>
        <strain evidence="10">V1-41</strain>
    </source>
</reference>
<dbReference type="AlphaFoldDB" id="A0A2P5TI80"/>